<dbReference type="InParanoid" id="B9TCW1"/>
<dbReference type="AlphaFoldDB" id="B9TCW1"/>
<feature type="compositionally biased region" description="Low complexity" evidence="1">
    <location>
        <begin position="7"/>
        <end position="29"/>
    </location>
</feature>
<proteinExistence type="predicted"/>
<feature type="non-terminal residue" evidence="2">
    <location>
        <position position="370"/>
    </location>
</feature>
<feature type="non-terminal residue" evidence="2">
    <location>
        <position position="1"/>
    </location>
</feature>
<evidence type="ECO:0000313" key="2">
    <source>
        <dbReference type="EMBL" id="EEF26303.1"/>
    </source>
</evidence>
<dbReference type="Proteomes" id="UP000008311">
    <property type="component" value="Unassembled WGS sequence"/>
</dbReference>
<gene>
    <name evidence="2" type="ORF">RCOM_1889330</name>
</gene>
<protein>
    <submittedName>
        <fullName evidence="2">Uncharacterized protein</fullName>
    </submittedName>
</protein>
<sequence length="370" mass="39319">RRPQTRRPPTTASRPRVAAPAPARSAPASLSPIRSVAPLAPSPKIVSGNSSTADKTATPACSAPARRQPLAGRQRGGGHADLADVAEETVGARAIPRAAAHHPWRRGRQCRQADDIAAVAQHRRAFHVHHRVVRGRIVDDGDVHPVAGDDLARPAGHAVALAADGRHHFPLHFAQAGDGEQQRRRLRIAAVEAGQVAALAVARHDVHPRVLGLVPRRVDLDEGFDRVAGGGEGLGVDGRAGIGQEVAEARRVLVGVEEADRARRRRQAVVVVAPDNIAVLRADNAALVELVARERVGAGDVLDLGAGRHRRAIGAAVEAPVRDGRCDFRIVVRILRQHRLDHGRLGVALQHQRLGLVNQRRGDGGLAGAE</sequence>
<accession>B9TCW1</accession>
<evidence type="ECO:0000313" key="3">
    <source>
        <dbReference type="Proteomes" id="UP000008311"/>
    </source>
</evidence>
<dbReference type="EMBL" id="EQ977628">
    <property type="protein sequence ID" value="EEF26303.1"/>
    <property type="molecule type" value="Genomic_DNA"/>
</dbReference>
<evidence type="ECO:0000256" key="1">
    <source>
        <dbReference type="SAM" id="MobiDB-lite"/>
    </source>
</evidence>
<name>B9TCW1_RICCO</name>
<keyword evidence="3" id="KW-1185">Reference proteome</keyword>
<organism evidence="2 3">
    <name type="scientific">Ricinus communis</name>
    <name type="common">Castor bean</name>
    <dbReference type="NCBI Taxonomy" id="3988"/>
    <lineage>
        <taxon>Eukaryota</taxon>
        <taxon>Viridiplantae</taxon>
        <taxon>Streptophyta</taxon>
        <taxon>Embryophyta</taxon>
        <taxon>Tracheophyta</taxon>
        <taxon>Spermatophyta</taxon>
        <taxon>Magnoliopsida</taxon>
        <taxon>eudicotyledons</taxon>
        <taxon>Gunneridae</taxon>
        <taxon>Pentapetalae</taxon>
        <taxon>rosids</taxon>
        <taxon>fabids</taxon>
        <taxon>Malpighiales</taxon>
        <taxon>Euphorbiaceae</taxon>
        <taxon>Acalyphoideae</taxon>
        <taxon>Acalypheae</taxon>
        <taxon>Ricinus</taxon>
    </lineage>
</organism>
<feature type="region of interest" description="Disordered" evidence="1">
    <location>
        <begin position="1"/>
        <end position="79"/>
    </location>
</feature>
<reference evidence="3" key="1">
    <citation type="journal article" date="2010" name="Nat. Biotechnol.">
        <title>Draft genome sequence of the oilseed species Ricinus communis.</title>
        <authorList>
            <person name="Chan A.P."/>
            <person name="Crabtree J."/>
            <person name="Zhao Q."/>
            <person name="Lorenzi H."/>
            <person name="Orvis J."/>
            <person name="Puiu D."/>
            <person name="Melake-Berhan A."/>
            <person name="Jones K.M."/>
            <person name="Redman J."/>
            <person name="Chen G."/>
            <person name="Cahoon E.B."/>
            <person name="Gedil M."/>
            <person name="Stanke M."/>
            <person name="Haas B.J."/>
            <person name="Wortman J.R."/>
            <person name="Fraser-Liggett C.M."/>
            <person name="Ravel J."/>
            <person name="Rabinowicz P.D."/>
        </authorList>
    </citation>
    <scope>NUCLEOTIDE SEQUENCE [LARGE SCALE GENOMIC DNA]</scope>
    <source>
        <strain evidence="3">cv. Hale</strain>
    </source>
</reference>